<dbReference type="InterPro" id="IPR013865">
    <property type="entry name" value="FAM32A"/>
</dbReference>
<feature type="region of interest" description="Disordered" evidence="1">
    <location>
        <begin position="132"/>
        <end position="167"/>
    </location>
</feature>
<comment type="caution">
    <text evidence="2">The sequence shown here is derived from an EMBL/GenBank/DDBJ whole genome shotgun (WGS) entry which is preliminary data.</text>
</comment>
<proteinExistence type="predicted"/>
<accession>A0A9P4LX62</accession>
<dbReference type="Pfam" id="PF08555">
    <property type="entry name" value="FAM32A"/>
    <property type="match status" value="1"/>
</dbReference>
<dbReference type="OrthoDB" id="205403at2759"/>
<evidence type="ECO:0000313" key="3">
    <source>
        <dbReference type="Proteomes" id="UP000799776"/>
    </source>
</evidence>
<name>A0A9P4LX62_9PEZI</name>
<dbReference type="GO" id="GO:0005730">
    <property type="term" value="C:nucleolus"/>
    <property type="evidence" value="ECO:0007669"/>
    <property type="project" value="TreeGrafter"/>
</dbReference>
<feature type="compositionally biased region" description="Basic and acidic residues" evidence="1">
    <location>
        <begin position="72"/>
        <end position="83"/>
    </location>
</feature>
<feature type="compositionally biased region" description="Polar residues" evidence="1">
    <location>
        <begin position="90"/>
        <end position="100"/>
    </location>
</feature>
<keyword evidence="3" id="KW-1185">Reference proteome</keyword>
<dbReference type="PANTHER" id="PTHR13282">
    <property type="entry name" value="PROTEIN FAM32A"/>
    <property type="match status" value="1"/>
</dbReference>
<feature type="compositionally biased region" description="Low complexity" evidence="1">
    <location>
        <begin position="30"/>
        <end position="66"/>
    </location>
</feature>
<reference evidence="2" key="1">
    <citation type="journal article" date="2020" name="Stud. Mycol.">
        <title>101 Dothideomycetes genomes: a test case for predicting lifestyles and emergence of pathogens.</title>
        <authorList>
            <person name="Haridas S."/>
            <person name="Albert R."/>
            <person name="Binder M."/>
            <person name="Bloem J."/>
            <person name="Labutti K."/>
            <person name="Salamov A."/>
            <person name="Andreopoulos B."/>
            <person name="Baker S."/>
            <person name="Barry K."/>
            <person name="Bills G."/>
            <person name="Bluhm B."/>
            <person name="Cannon C."/>
            <person name="Castanera R."/>
            <person name="Culley D."/>
            <person name="Daum C."/>
            <person name="Ezra D."/>
            <person name="Gonzalez J."/>
            <person name="Henrissat B."/>
            <person name="Kuo A."/>
            <person name="Liang C."/>
            <person name="Lipzen A."/>
            <person name="Lutzoni F."/>
            <person name="Magnuson J."/>
            <person name="Mondo S."/>
            <person name="Nolan M."/>
            <person name="Ohm R."/>
            <person name="Pangilinan J."/>
            <person name="Park H.-J."/>
            <person name="Ramirez L."/>
            <person name="Alfaro M."/>
            <person name="Sun H."/>
            <person name="Tritt A."/>
            <person name="Yoshinaga Y."/>
            <person name="Zwiers L.-H."/>
            <person name="Turgeon B."/>
            <person name="Goodwin S."/>
            <person name="Spatafora J."/>
            <person name="Crous P."/>
            <person name="Grigoriev I."/>
        </authorList>
    </citation>
    <scope>NUCLEOTIDE SEQUENCE</scope>
    <source>
        <strain evidence="2">CBS 121410</strain>
    </source>
</reference>
<gene>
    <name evidence="2" type="ORF">K490DRAFT_65672</name>
</gene>
<dbReference type="Proteomes" id="UP000799776">
    <property type="component" value="Unassembled WGS sequence"/>
</dbReference>
<feature type="region of interest" description="Disordered" evidence="1">
    <location>
        <begin position="1"/>
        <end position="112"/>
    </location>
</feature>
<dbReference type="PANTHER" id="PTHR13282:SF6">
    <property type="entry name" value="PROTEIN FAM32A"/>
    <property type="match status" value="1"/>
</dbReference>
<dbReference type="AlphaFoldDB" id="A0A9P4LX62"/>
<protein>
    <submittedName>
        <fullName evidence="2">DUF1754-domain-containing protein</fullName>
    </submittedName>
</protein>
<evidence type="ECO:0000256" key="1">
    <source>
        <dbReference type="SAM" id="MobiDB-lite"/>
    </source>
</evidence>
<evidence type="ECO:0000313" key="2">
    <source>
        <dbReference type="EMBL" id="KAF2087284.1"/>
    </source>
</evidence>
<dbReference type="EMBL" id="ML978720">
    <property type="protein sequence ID" value="KAF2087284.1"/>
    <property type="molecule type" value="Genomic_DNA"/>
</dbReference>
<sequence length="167" mass="17914">MIPGGFVPGRLRLKGDPAPGAKKKKKKKTTTTSASDAQPAPTTTTAPAPASTASASEANPSASADAIIDPESSAKDAPSESRKPSPSPQPSTITKRSSTPLDREKAEAARYAGMTATQIAFEKRRRERLERQIKREGAKSHRENVEEFNKKLSMQSEHHDMPRIGPG</sequence>
<organism evidence="2 3">
    <name type="scientific">Saccharata proteae CBS 121410</name>
    <dbReference type="NCBI Taxonomy" id="1314787"/>
    <lineage>
        <taxon>Eukaryota</taxon>
        <taxon>Fungi</taxon>
        <taxon>Dikarya</taxon>
        <taxon>Ascomycota</taxon>
        <taxon>Pezizomycotina</taxon>
        <taxon>Dothideomycetes</taxon>
        <taxon>Dothideomycetes incertae sedis</taxon>
        <taxon>Botryosphaeriales</taxon>
        <taxon>Saccharataceae</taxon>
        <taxon>Saccharata</taxon>
    </lineage>
</organism>